<dbReference type="RefSeq" id="WP_131421288.1">
    <property type="nucleotide sequence ID" value="NZ_AWTN01000073.1"/>
</dbReference>
<feature type="non-terminal residue" evidence="2">
    <location>
        <position position="1"/>
    </location>
</feature>
<comment type="caution">
    <text evidence="2">The sequence shown here is derived from an EMBL/GenBank/DDBJ whole genome shotgun (WGS) entry which is preliminary data.</text>
</comment>
<protein>
    <recommendedName>
        <fullName evidence="1">HTH-like domain-containing protein</fullName>
    </recommendedName>
</protein>
<evidence type="ECO:0000313" key="3">
    <source>
        <dbReference type="Proteomes" id="UP000029567"/>
    </source>
</evidence>
<accession>A0A0E3BI57</accession>
<gene>
    <name evidence="2" type="ORF">P245_08000</name>
</gene>
<evidence type="ECO:0000259" key="1">
    <source>
        <dbReference type="Pfam" id="PF13276"/>
    </source>
</evidence>
<dbReference type="Pfam" id="PF13276">
    <property type="entry name" value="HTH_21"/>
    <property type="match status" value="1"/>
</dbReference>
<proteinExistence type="predicted"/>
<dbReference type="InterPro" id="IPR025948">
    <property type="entry name" value="HTH-like_dom"/>
</dbReference>
<evidence type="ECO:0000313" key="2">
    <source>
        <dbReference type="EMBL" id="KGG94276.1"/>
    </source>
</evidence>
<sequence length="124" mass="14487">KALAPQGKRKAIAMMLEHTQISERRACRLVGLSRDAWRHPPQPDAQTARLAERIQAVAMERRRFGYRRVHDMLQGEFPGTNHKKVFRLYREQGLAVRKRNKGKRYRGERTPLVAATRVNQTWSL</sequence>
<dbReference type="EMBL" id="AWTN01000073">
    <property type="protein sequence ID" value="KGG94276.1"/>
    <property type="molecule type" value="Genomic_DNA"/>
</dbReference>
<dbReference type="PANTHER" id="PTHR47515">
    <property type="entry name" value="LOW CALCIUM RESPONSE LOCUS PROTEIN T"/>
    <property type="match status" value="1"/>
</dbReference>
<feature type="non-terminal residue" evidence="2">
    <location>
        <position position="124"/>
    </location>
</feature>
<dbReference type="Proteomes" id="UP000029567">
    <property type="component" value="Unassembled WGS sequence"/>
</dbReference>
<name>A0A0E3BI57_9BURK</name>
<dbReference type="PANTHER" id="PTHR47515:SF1">
    <property type="entry name" value="BLR2054 PROTEIN"/>
    <property type="match status" value="1"/>
</dbReference>
<organism evidence="2 3">
    <name type="scientific">Comamonas thiooxydans</name>
    <dbReference type="NCBI Taxonomy" id="363952"/>
    <lineage>
        <taxon>Bacteria</taxon>
        <taxon>Pseudomonadati</taxon>
        <taxon>Pseudomonadota</taxon>
        <taxon>Betaproteobacteria</taxon>
        <taxon>Burkholderiales</taxon>
        <taxon>Comamonadaceae</taxon>
        <taxon>Comamonas</taxon>
    </lineage>
</organism>
<reference evidence="2 3" key="1">
    <citation type="submission" date="2013-09" db="EMBL/GenBank/DDBJ databases">
        <title>High correlation between genotypes and phenotypes of environmental bacteria Comamonas testosteroni strains.</title>
        <authorList>
            <person name="Liu L."/>
            <person name="Zhu W."/>
            <person name="Xia X."/>
            <person name="Xu B."/>
            <person name="Luo M."/>
            <person name="Wang G."/>
        </authorList>
    </citation>
    <scope>NUCLEOTIDE SEQUENCE [LARGE SCALE GENOMIC DNA]</scope>
    <source>
        <strain evidence="2 3">JL14</strain>
    </source>
</reference>
<dbReference type="AlphaFoldDB" id="A0A0E3BI57"/>
<feature type="domain" description="HTH-like" evidence="1">
    <location>
        <begin position="49"/>
        <end position="101"/>
    </location>
</feature>